<name>A0A0B8P4L7_9VIBR</name>
<evidence type="ECO:0000256" key="1">
    <source>
        <dbReference type="SAM" id="Phobius"/>
    </source>
</evidence>
<dbReference type="AlphaFoldDB" id="A0A0B8P4L7"/>
<dbReference type="EMBL" id="BBRZ01000164">
    <property type="protein sequence ID" value="GAM59527.1"/>
    <property type="molecule type" value="Genomic_DNA"/>
</dbReference>
<organism evidence="2 3">
    <name type="scientific">Vibrio ishigakensis</name>
    <dbReference type="NCBI Taxonomy" id="1481914"/>
    <lineage>
        <taxon>Bacteria</taxon>
        <taxon>Pseudomonadati</taxon>
        <taxon>Pseudomonadota</taxon>
        <taxon>Gammaproteobacteria</taxon>
        <taxon>Vibrionales</taxon>
        <taxon>Vibrionaceae</taxon>
        <taxon>Vibrio</taxon>
    </lineage>
</organism>
<reference evidence="2 3" key="2">
    <citation type="submission" date="2015-01" db="EMBL/GenBank/DDBJ databases">
        <authorList>
            <consortium name="NBRP consortium"/>
            <person name="Sawabe T."/>
            <person name="Meirelles P."/>
            <person name="Feng G."/>
            <person name="Sayaka M."/>
            <person name="Hattori M."/>
            <person name="Ohkuma M."/>
        </authorList>
    </citation>
    <scope>NUCLEOTIDE SEQUENCE [LARGE SCALE GENOMIC DNA]</scope>
    <source>
        <strain evidence="3">JCM 19231</strain>
    </source>
</reference>
<keyword evidence="1" id="KW-1133">Transmembrane helix</keyword>
<keyword evidence="3" id="KW-1185">Reference proteome</keyword>
<accession>A0A0B8P4L7</accession>
<dbReference type="PANTHER" id="PTHR43849">
    <property type="entry name" value="BLL3936 PROTEIN"/>
    <property type="match status" value="1"/>
</dbReference>
<dbReference type="Proteomes" id="UP000031671">
    <property type="component" value="Unassembled WGS sequence"/>
</dbReference>
<keyword evidence="1" id="KW-0472">Membrane</keyword>
<sequence length="69" mass="7443">MAAGIALIALLMEGCRRTVGLVMVLIAMLFLSYSMFGDMLPSAFATKTYSLQELIQFQIFSANGIFGSA</sequence>
<comment type="caution">
    <text evidence="2">The sequence shown here is derived from an EMBL/GenBank/DDBJ whole genome shotgun (WGS) entry which is preliminary data.</text>
</comment>
<protein>
    <submittedName>
        <fullName evidence="2">Fused permease component</fullName>
    </submittedName>
</protein>
<keyword evidence="1" id="KW-0812">Transmembrane</keyword>
<evidence type="ECO:0000313" key="2">
    <source>
        <dbReference type="EMBL" id="GAM59527.1"/>
    </source>
</evidence>
<reference evidence="2 3" key="1">
    <citation type="submission" date="2015-01" db="EMBL/GenBank/DDBJ databases">
        <title>Vibrio sp. C1 JCM 19231 whole genome shotgun sequence.</title>
        <authorList>
            <person name="Sawabe T."/>
            <person name="Meirelles P."/>
            <person name="Feng G."/>
            <person name="Sayaka M."/>
            <person name="Hattori M."/>
            <person name="Ohkuma M."/>
        </authorList>
    </citation>
    <scope>NUCLEOTIDE SEQUENCE [LARGE SCALE GENOMIC DNA]</scope>
    <source>
        <strain evidence="3">JCM 19231</strain>
    </source>
</reference>
<proteinExistence type="predicted"/>
<dbReference type="PANTHER" id="PTHR43849:SF2">
    <property type="entry name" value="BLL3936 PROTEIN"/>
    <property type="match status" value="1"/>
</dbReference>
<gene>
    <name evidence="2" type="ORF">JCM19231_1486</name>
</gene>
<feature type="transmembrane region" description="Helical" evidence="1">
    <location>
        <begin position="18"/>
        <end position="36"/>
    </location>
</feature>
<evidence type="ECO:0000313" key="3">
    <source>
        <dbReference type="Proteomes" id="UP000031671"/>
    </source>
</evidence>